<reference evidence="1" key="1">
    <citation type="submission" date="2014-11" db="EMBL/GenBank/DDBJ databases">
        <authorList>
            <person name="Amaro Gonzalez C."/>
        </authorList>
    </citation>
    <scope>NUCLEOTIDE SEQUENCE</scope>
</reference>
<sequence length="51" mass="5890">MLNLCTKMVRTKKDYLSEGVVDNRLSDFSQSVCVSWPWLSKSLEGVQHFLI</sequence>
<proteinExistence type="predicted"/>
<dbReference type="AlphaFoldDB" id="A0A0E9RQW9"/>
<reference evidence="1" key="2">
    <citation type="journal article" date="2015" name="Fish Shellfish Immunol.">
        <title>Early steps in the European eel (Anguilla anguilla)-Vibrio vulnificus interaction in the gills: Role of the RtxA13 toxin.</title>
        <authorList>
            <person name="Callol A."/>
            <person name="Pajuelo D."/>
            <person name="Ebbesson L."/>
            <person name="Teles M."/>
            <person name="MacKenzie S."/>
            <person name="Amaro C."/>
        </authorList>
    </citation>
    <scope>NUCLEOTIDE SEQUENCE</scope>
</reference>
<name>A0A0E9RQW9_ANGAN</name>
<protein>
    <submittedName>
        <fullName evidence="1">Uncharacterized protein</fullName>
    </submittedName>
</protein>
<evidence type="ECO:0000313" key="1">
    <source>
        <dbReference type="EMBL" id="JAH31586.1"/>
    </source>
</evidence>
<accession>A0A0E9RQW9</accession>
<organism evidence="1">
    <name type="scientific">Anguilla anguilla</name>
    <name type="common">European freshwater eel</name>
    <name type="synonym">Muraena anguilla</name>
    <dbReference type="NCBI Taxonomy" id="7936"/>
    <lineage>
        <taxon>Eukaryota</taxon>
        <taxon>Metazoa</taxon>
        <taxon>Chordata</taxon>
        <taxon>Craniata</taxon>
        <taxon>Vertebrata</taxon>
        <taxon>Euteleostomi</taxon>
        <taxon>Actinopterygii</taxon>
        <taxon>Neopterygii</taxon>
        <taxon>Teleostei</taxon>
        <taxon>Anguilliformes</taxon>
        <taxon>Anguillidae</taxon>
        <taxon>Anguilla</taxon>
    </lineage>
</organism>
<dbReference type="EMBL" id="GBXM01076991">
    <property type="protein sequence ID" value="JAH31586.1"/>
    <property type="molecule type" value="Transcribed_RNA"/>
</dbReference>